<keyword evidence="2" id="KW-0245">EGF-like domain</keyword>
<dbReference type="Gene3D" id="1.10.287.3160">
    <property type="match status" value="1"/>
</dbReference>
<comment type="subcellular location">
    <subcellularLocation>
        <location evidence="1">Membrane</location>
        <topology evidence="1">Single-pass type I membrane protein</topology>
    </subcellularLocation>
</comment>
<keyword evidence="6" id="KW-0677">Repeat</keyword>
<accession>A0A444UMT1</accession>
<dbReference type="FunFam" id="3.30.60.30:FF:000002">
    <property type="entry name" value="tomoregulin-2 isoform X1"/>
    <property type="match status" value="1"/>
</dbReference>
<dbReference type="SUPFAM" id="SSF100895">
    <property type="entry name" value="Kazal-type serine protease inhibitors"/>
    <property type="match status" value="1"/>
</dbReference>
<keyword evidence="4" id="KW-0812">Transmembrane</keyword>
<dbReference type="GO" id="GO:0030154">
    <property type="term" value="P:cell differentiation"/>
    <property type="evidence" value="ECO:0007669"/>
    <property type="project" value="TreeGrafter"/>
</dbReference>
<dbReference type="InterPro" id="IPR050653">
    <property type="entry name" value="Prot_Inhib_GrowthFact_Antg"/>
</dbReference>
<evidence type="ECO:0000256" key="7">
    <source>
        <dbReference type="ARBA" id="ARBA00022900"/>
    </source>
</evidence>
<proteinExistence type="inferred from homology"/>
<evidence type="ECO:0000256" key="11">
    <source>
        <dbReference type="ARBA" id="ARBA00038484"/>
    </source>
</evidence>
<gene>
    <name evidence="14" type="ORF">EOD39_11764</name>
</gene>
<evidence type="ECO:0000256" key="10">
    <source>
        <dbReference type="ARBA" id="ARBA00023157"/>
    </source>
</evidence>
<evidence type="ECO:0000256" key="12">
    <source>
        <dbReference type="SAM" id="MobiDB-lite"/>
    </source>
</evidence>
<keyword evidence="15" id="KW-1185">Reference proteome</keyword>
<keyword evidence="3" id="KW-0646">Protease inhibitor</keyword>
<dbReference type="PANTHER" id="PTHR10913:SF45">
    <property type="entry name" value="FOLLISTATIN, ISOFORM A-RELATED"/>
    <property type="match status" value="1"/>
</dbReference>
<evidence type="ECO:0000256" key="9">
    <source>
        <dbReference type="ARBA" id="ARBA00023136"/>
    </source>
</evidence>
<evidence type="ECO:0000259" key="13">
    <source>
        <dbReference type="PROSITE" id="PS51465"/>
    </source>
</evidence>
<reference evidence="14 15" key="1">
    <citation type="submission" date="2019-01" db="EMBL/GenBank/DDBJ databases">
        <title>Draft Genome and Complete Hox-Cluster Characterization of the Sterlet Sturgeon (Acipenser ruthenus).</title>
        <authorList>
            <person name="Wei Q."/>
        </authorList>
    </citation>
    <scope>NUCLEOTIDE SEQUENCE [LARGE SCALE GENOMIC DNA]</scope>
    <source>
        <strain evidence="14">WHYD16114868_AA</strain>
        <tissue evidence="14">Blood</tissue>
    </source>
</reference>
<dbReference type="GO" id="GO:0006950">
    <property type="term" value="P:response to stress"/>
    <property type="evidence" value="ECO:0007669"/>
    <property type="project" value="UniProtKB-ARBA"/>
</dbReference>
<dbReference type="InterPro" id="IPR002350">
    <property type="entry name" value="Kazal_dom"/>
</dbReference>
<feature type="domain" description="Kazal-like" evidence="13">
    <location>
        <begin position="46"/>
        <end position="94"/>
    </location>
</feature>
<dbReference type="Pfam" id="PF07648">
    <property type="entry name" value="Kazal_2"/>
    <property type="match status" value="1"/>
</dbReference>
<dbReference type="EMBL" id="SCEB01214225">
    <property type="protein sequence ID" value="RXM36485.1"/>
    <property type="molecule type" value="Genomic_DNA"/>
</dbReference>
<keyword evidence="9" id="KW-0472">Membrane</keyword>
<evidence type="ECO:0000256" key="5">
    <source>
        <dbReference type="ARBA" id="ARBA00022729"/>
    </source>
</evidence>
<dbReference type="SMART" id="SM00280">
    <property type="entry name" value="KAZAL"/>
    <property type="match status" value="1"/>
</dbReference>
<evidence type="ECO:0000256" key="4">
    <source>
        <dbReference type="ARBA" id="ARBA00022692"/>
    </source>
</evidence>
<comment type="similarity">
    <text evidence="11">Belongs to the tomoregulin family.</text>
</comment>
<dbReference type="GO" id="GO:0016020">
    <property type="term" value="C:membrane"/>
    <property type="evidence" value="ECO:0007669"/>
    <property type="project" value="UniProtKB-SubCell"/>
</dbReference>
<evidence type="ECO:0000256" key="6">
    <source>
        <dbReference type="ARBA" id="ARBA00022737"/>
    </source>
</evidence>
<dbReference type="Proteomes" id="UP000289886">
    <property type="component" value="Unassembled WGS sequence"/>
</dbReference>
<protein>
    <submittedName>
        <fullName evidence="14">Tomoregulin-1</fullName>
    </submittedName>
</protein>
<keyword evidence="5" id="KW-0732">Signal</keyword>
<comment type="caution">
    <text evidence="14">The sequence shown here is derived from an EMBL/GenBank/DDBJ whole genome shotgun (WGS) entry which is preliminary data.</text>
</comment>
<evidence type="ECO:0000256" key="2">
    <source>
        <dbReference type="ARBA" id="ARBA00022536"/>
    </source>
</evidence>
<dbReference type="Gene3D" id="3.30.60.30">
    <property type="match status" value="1"/>
</dbReference>
<organism evidence="14 15">
    <name type="scientific">Acipenser ruthenus</name>
    <name type="common">Sterlet sturgeon</name>
    <dbReference type="NCBI Taxonomy" id="7906"/>
    <lineage>
        <taxon>Eukaryota</taxon>
        <taxon>Metazoa</taxon>
        <taxon>Chordata</taxon>
        <taxon>Craniata</taxon>
        <taxon>Vertebrata</taxon>
        <taxon>Euteleostomi</taxon>
        <taxon>Actinopterygii</taxon>
        <taxon>Chondrostei</taxon>
        <taxon>Acipenseriformes</taxon>
        <taxon>Acipenseridae</taxon>
        <taxon>Acipenser</taxon>
    </lineage>
</organism>
<keyword evidence="8" id="KW-1133">Transmembrane helix</keyword>
<dbReference type="AlphaFoldDB" id="A0A444UMT1"/>
<evidence type="ECO:0000313" key="14">
    <source>
        <dbReference type="EMBL" id="RXM36485.1"/>
    </source>
</evidence>
<evidence type="ECO:0000256" key="1">
    <source>
        <dbReference type="ARBA" id="ARBA00004479"/>
    </source>
</evidence>
<dbReference type="GO" id="GO:0005576">
    <property type="term" value="C:extracellular region"/>
    <property type="evidence" value="ECO:0007669"/>
    <property type="project" value="TreeGrafter"/>
</dbReference>
<dbReference type="PROSITE" id="PS51465">
    <property type="entry name" value="KAZAL_2"/>
    <property type="match status" value="1"/>
</dbReference>
<evidence type="ECO:0000256" key="8">
    <source>
        <dbReference type="ARBA" id="ARBA00022989"/>
    </source>
</evidence>
<dbReference type="PANTHER" id="PTHR10913">
    <property type="entry name" value="FOLLISTATIN-RELATED"/>
    <property type="match status" value="1"/>
</dbReference>
<evidence type="ECO:0000256" key="3">
    <source>
        <dbReference type="ARBA" id="ARBA00022690"/>
    </source>
</evidence>
<dbReference type="CDD" id="cd00104">
    <property type="entry name" value="KAZAL_FS"/>
    <property type="match status" value="1"/>
</dbReference>
<evidence type="ECO:0000313" key="15">
    <source>
        <dbReference type="Proteomes" id="UP000289886"/>
    </source>
</evidence>
<keyword evidence="7" id="KW-0722">Serine protease inhibitor</keyword>
<sequence>MKDNGSGSGEGEYEGSGADVNRKFTKCGTCKYGAECDEDSEDVWCICNIDCSGHNENPVCATDGDSYKNPCLVREASCLKQEQIDVKHLGKCPGWPQRRCKPLATATLDPPAVQTLDPLAVQTLDPLAVQTLDPLAVQTLDPLAVQTLDPVDVQTLDPVDVQTLDPLDVQTLDPVDVWLAFTGFAGEQWQSCRPHPATSAAIPCVADALYKVFDVDKLGLNHFPSVEASIAALVQTAVCPIKQCWVTEVILKKAYAASAFSARLGNYNSILVAYQAHLVRSFTDLGPSVQQLDELRFISRTLLQLSKLSAQAVGRNLAALLAARRKLWLSQACVSEGDTTTLLDAPVTPGRTFGPALDDMLQHSHRTRESTKGLE</sequence>
<keyword evidence="10" id="KW-1015">Disulfide bond</keyword>
<name>A0A444UMT1_ACIRT</name>
<feature type="region of interest" description="Disordered" evidence="12">
    <location>
        <begin position="353"/>
        <end position="375"/>
    </location>
</feature>
<dbReference type="InterPro" id="IPR036058">
    <property type="entry name" value="Kazal_dom_sf"/>
</dbReference>